<protein>
    <submittedName>
        <fullName evidence="1">Uncharacterized protein</fullName>
    </submittedName>
</protein>
<reference evidence="1" key="2">
    <citation type="journal article" date="2015" name="Fish Shellfish Immunol.">
        <title>Early steps in the European eel (Anguilla anguilla)-Vibrio vulnificus interaction in the gills: Role of the RtxA13 toxin.</title>
        <authorList>
            <person name="Callol A."/>
            <person name="Pajuelo D."/>
            <person name="Ebbesson L."/>
            <person name="Teles M."/>
            <person name="MacKenzie S."/>
            <person name="Amaro C."/>
        </authorList>
    </citation>
    <scope>NUCLEOTIDE SEQUENCE</scope>
</reference>
<sequence>MFTKGNKRGSGMGKCKIHHFYKCI</sequence>
<organism evidence="1">
    <name type="scientific">Anguilla anguilla</name>
    <name type="common">European freshwater eel</name>
    <name type="synonym">Muraena anguilla</name>
    <dbReference type="NCBI Taxonomy" id="7936"/>
    <lineage>
        <taxon>Eukaryota</taxon>
        <taxon>Metazoa</taxon>
        <taxon>Chordata</taxon>
        <taxon>Craniata</taxon>
        <taxon>Vertebrata</taxon>
        <taxon>Euteleostomi</taxon>
        <taxon>Actinopterygii</taxon>
        <taxon>Neopterygii</taxon>
        <taxon>Teleostei</taxon>
        <taxon>Anguilliformes</taxon>
        <taxon>Anguillidae</taxon>
        <taxon>Anguilla</taxon>
    </lineage>
</organism>
<evidence type="ECO:0000313" key="1">
    <source>
        <dbReference type="EMBL" id="JAH45339.1"/>
    </source>
</evidence>
<proteinExistence type="predicted"/>
<accession>A0A0E9SVG2</accession>
<dbReference type="AlphaFoldDB" id="A0A0E9SVG2"/>
<reference evidence="1" key="1">
    <citation type="submission" date="2014-11" db="EMBL/GenBank/DDBJ databases">
        <authorList>
            <person name="Amaro Gonzalez C."/>
        </authorList>
    </citation>
    <scope>NUCLEOTIDE SEQUENCE</scope>
</reference>
<name>A0A0E9SVG2_ANGAN</name>
<dbReference type="EMBL" id="GBXM01063238">
    <property type="protein sequence ID" value="JAH45339.1"/>
    <property type="molecule type" value="Transcribed_RNA"/>
</dbReference>